<evidence type="ECO:0000256" key="1">
    <source>
        <dbReference type="SAM" id="Coils"/>
    </source>
</evidence>
<evidence type="ECO:0000256" key="2">
    <source>
        <dbReference type="SAM" id="Phobius"/>
    </source>
</evidence>
<feature type="coiled-coil region" evidence="1">
    <location>
        <begin position="132"/>
        <end position="159"/>
    </location>
</feature>
<comment type="caution">
    <text evidence="3">The sequence shown here is derived from an EMBL/GenBank/DDBJ whole genome shotgun (WGS) entry which is preliminary data.</text>
</comment>
<name>A0A1V4SV43_9CLOT</name>
<evidence type="ECO:0000313" key="4">
    <source>
        <dbReference type="Proteomes" id="UP000191448"/>
    </source>
</evidence>
<sequence length="165" mass="18424">MNIGDILVNQIGPVVIAAVIGILGVTIKAVGNVIIELIQKKKEEVEQKLEIGKHQQELATAREVWGMIDEQYRITGKVEDLIKSKAADFDKLLKAKIPYLTDEEISELRQAVAGEINKGKKLLNEDSFKNQLVDIQTKNNQLAQENEALKAKLNQVKSVLPQEEQ</sequence>
<gene>
    <name evidence="3" type="ORF">CLTHE_14610</name>
</gene>
<feature type="transmembrane region" description="Helical" evidence="2">
    <location>
        <begin position="14"/>
        <end position="38"/>
    </location>
</feature>
<dbReference type="RefSeq" id="WP_080022666.1">
    <property type="nucleotide sequence ID" value="NZ_LTAY01000037.1"/>
</dbReference>
<keyword evidence="2" id="KW-0472">Membrane</keyword>
<proteinExistence type="predicted"/>
<dbReference type="Proteomes" id="UP000191448">
    <property type="component" value="Unassembled WGS sequence"/>
</dbReference>
<dbReference type="OrthoDB" id="1907161at2"/>
<keyword evidence="1" id="KW-0175">Coiled coil</keyword>
<keyword evidence="2" id="KW-1133">Transmembrane helix</keyword>
<reference evidence="3 4" key="1">
    <citation type="submission" date="2016-02" db="EMBL/GenBank/DDBJ databases">
        <title>Genome sequence of Clostridium thermobutyricum DSM 4928.</title>
        <authorList>
            <person name="Poehlein A."/>
            <person name="Daniel R."/>
        </authorList>
    </citation>
    <scope>NUCLEOTIDE SEQUENCE [LARGE SCALE GENOMIC DNA]</scope>
    <source>
        <strain evidence="3 4">DSM 4928</strain>
    </source>
</reference>
<keyword evidence="2" id="KW-0812">Transmembrane</keyword>
<accession>A0A1V4SV43</accession>
<organism evidence="3 4">
    <name type="scientific">Clostridium thermobutyricum DSM 4928</name>
    <dbReference type="NCBI Taxonomy" id="1121339"/>
    <lineage>
        <taxon>Bacteria</taxon>
        <taxon>Bacillati</taxon>
        <taxon>Bacillota</taxon>
        <taxon>Clostridia</taxon>
        <taxon>Eubacteriales</taxon>
        <taxon>Clostridiaceae</taxon>
        <taxon>Clostridium</taxon>
    </lineage>
</organism>
<dbReference type="EMBL" id="LTAY01000037">
    <property type="protein sequence ID" value="OPX47890.1"/>
    <property type="molecule type" value="Genomic_DNA"/>
</dbReference>
<dbReference type="AlphaFoldDB" id="A0A1V4SV43"/>
<evidence type="ECO:0000313" key="3">
    <source>
        <dbReference type="EMBL" id="OPX47890.1"/>
    </source>
</evidence>
<protein>
    <submittedName>
        <fullName evidence="3">Uncharacterized protein</fullName>
    </submittedName>
</protein>